<comment type="subcellular location">
    <subcellularLocation>
        <location evidence="11">Cell membrane</location>
        <topology evidence="11">Single-pass membrane protein</topology>
    </subcellularLocation>
</comment>
<reference evidence="13 14" key="1">
    <citation type="submission" date="2020-08" db="EMBL/GenBank/DDBJ databases">
        <title>The Agave Microbiome: Exploring the role of microbial communities in plant adaptations to desert environments.</title>
        <authorList>
            <person name="Partida-Martinez L.P."/>
        </authorList>
    </citation>
    <scope>NUCLEOTIDE SEQUENCE [LARGE SCALE GENOMIC DNA]</scope>
    <source>
        <strain evidence="13 14">AT3.2</strain>
    </source>
</reference>
<evidence type="ECO:0000256" key="6">
    <source>
        <dbReference type="ARBA" id="ARBA00022840"/>
    </source>
</evidence>
<dbReference type="PANTHER" id="PTHR30042">
    <property type="entry name" value="POTASSIUM-TRANSPORTING ATPASE C CHAIN"/>
    <property type="match status" value="1"/>
</dbReference>
<keyword evidence="9 11" id="KW-0406">Ion transport</keyword>
<keyword evidence="3 11" id="KW-0633">Potassium transport</keyword>
<keyword evidence="5 11" id="KW-0547">Nucleotide-binding</keyword>
<gene>
    <name evidence="11" type="primary">kdpC</name>
    <name evidence="13" type="ORF">HD842_000170</name>
</gene>
<dbReference type="EMBL" id="JACHBX010000001">
    <property type="protein sequence ID" value="MBB6132059.1"/>
    <property type="molecule type" value="Genomic_DNA"/>
</dbReference>
<dbReference type="Proteomes" id="UP000540787">
    <property type="component" value="Unassembled WGS sequence"/>
</dbReference>
<sequence length="202" mass="20377">MQSILRPALVLFAVLTLICGVLYPLAVTGIAQAAFPVQANGSLVERDGKTVGSALIGQSFSSPGYFWGRPSATGPMANNGGGSGGSNQGPLNPALQEAVKGRVAALRAVDPSNTAPVPVDLVTASASGLDPEISVAGAQYQAARVARARAMPVERVGALIERHTELPLPGLPGAPRVNVLALNLALDQAAGVASGSESGHTR</sequence>
<dbReference type="NCBIfam" id="TIGR00681">
    <property type="entry name" value="kdpC"/>
    <property type="match status" value="1"/>
</dbReference>
<dbReference type="GO" id="GO:0008556">
    <property type="term" value="F:P-type potassium transmembrane transporter activity"/>
    <property type="evidence" value="ECO:0007669"/>
    <property type="project" value="InterPro"/>
</dbReference>
<keyword evidence="6 11" id="KW-0067">ATP-binding</keyword>
<dbReference type="RefSeq" id="WP_183549706.1">
    <property type="nucleotide sequence ID" value="NZ_JACHBX010000001.1"/>
</dbReference>
<proteinExistence type="inferred from homology"/>
<keyword evidence="8 11" id="KW-1133">Transmembrane helix</keyword>
<evidence type="ECO:0000256" key="7">
    <source>
        <dbReference type="ARBA" id="ARBA00022958"/>
    </source>
</evidence>
<evidence type="ECO:0000256" key="3">
    <source>
        <dbReference type="ARBA" id="ARBA00022538"/>
    </source>
</evidence>
<keyword evidence="14" id="KW-1185">Reference proteome</keyword>
<evidence type="ECO:0000256" key="2">
    <source>
        <dbReference type="ARBA" id="ARBA00022475"/>
    </source>
</evidence>
<evidence type="ECO:0000256" key="9">
    <source>
        <dbReference type="ARBA" id="ARBA00023065"/>
    </source>
</evidence>
<evidence type="ECO:0000256" key="8">
    <source>
        <dbReference type="ARBA" id="ARBA00022989"/>
    </source>
</evidence>
<dbReference type="GO" id="GO:0005886">
    <property type="term" value="C:plasma membrane"/>
    <property type="evidence" value="ECO:0007669"/>
    <property type="project" value="UniProtKB-SubCell"/>
</dbReference>
<evidence type="ECO:0000256" key="11">
    <source>
        <dbReference type="HAMAP-Rule" id="MF_00276"/>
    </source>
</evidence>
<dbReference type="PANTHER" id="PTHR30042:SF2">
    <property type="entry name" value="POTASSIUM-TRANSPORTING ATPASE KDPC SUBUNIT"/>
    <property type="match status" value="1"/>
</dbReference>
<protein>
    <recommendedName>
        <fullName evidence="11">Potassium-transporting ATPase KdpC subunit</fullName>
    </recommendedName>
    <alternativeName>
        <fullName evidence="11">ATP phosphohydrolase [potassium-transporting] C chain</fullName>
    </alternativeName>
    <alternativeName>
        <fullName evidence="11">Potassium-binding and translocating subunit C</fullName>
    </alternativeName>
    <alternativeName>
        <fullName evidence="11">Potassium-translocating ATPase C chain</fullName>
    </alternativeName>
</protein>
<evidence type="ECO:0000313" key="13">
    <source>
        <dbReference type="EMBL" id="MBB6132059.1"/>
    </source>
</evidence>
<keyword evidence="2 11" id="KW-1003">Cell membrane</keyword>
<evidence type="ECO:0000256" key="1">
    <source>
        <dbReference type="ARBA" id="ARBA00022448"/>
    </source>
</evidence>
<dbReference type="HAMAP" id="MF_00276">
    <property type="entry name" value="KdpC"/>
    <property type="match status" value="1"/>
</dbReference>
<evidence type="ECO:0000313" key="14">
    <source>
        <dbReference type="Proteomes" id="UP000540787"/>
    </source>
</evidence>
<comment type="similarity">
    <text evidence="11">Belongs to the KdpC family.</text>
</comment>
<feature type="region of interest" description="Disordered" evidence="12">
    <location>
        <begin position="71"/>
        <end position="93"/>
    </location>
</feature>
<name>A0A7W9U7G5_9BURK</name>
<dbReference type="PIRSF" id="PIRSF001296">
    <property type="entry name" value="K_ATPase_KdpC"/>
    <property type="match status" value="1"/>
</dbReference>
<keyword evidence="4 11" id="KW-0812">Transmembrane</keyword>
<keyword evidence="10 11" id="KW-0472">Membrane</keyword>
<dbReference type="Pfam" id="PF02669">
    <property type="entry name" value="KdpC"/>
    <property type="match status" value="1"/>
</dbReference>
<dbReference type="AlphaFoldDB" id="A0A7W9U7G5"/>
<dbReference type="InterPro" id="IPR003820">
    <property type="entry name" value="KdpC"/>
</dbReference>
<accession>A0A7W9U7G5</accession>
<evidence type="ECO:0000256" key="10">
    <source>
        <dbReference type="ARBA" id="ARBA00023136"/>
    </source>
</evidence>
<keyword evidence="1 11" id="KW-0813">Transport</keyword>
<evidence type="ECO:0000256" key="12">
    <source>
        <dbReference type="SAM" id="MobiDB-lite"/>
    </source>
</evidence>
<dbReference type="NCBIfam" id="NF001454">
    <property type="entry name" value="PRK00315.1"/>
    <property type="match status" value="1"/>
</dbReference>
<evidence type="ECO:0000256" key="5">
    <source>
        <dbReference type="ARBA" id="ARBA00022741"/>
    </source>
</evidence>
<comment type="function">
    <text evidence="11">Part of the high-affinity ATP-driven potassium transport (or Kdp) system, which catalyzes the hydrolysis of ATP coupled with the electrogenic transport of potassium into the cytoplasm. This subunit acts as a catalytic chaperone that increases the ATP-binding affinity of the ATP-hydrolyzing subunit KdpB by the formation of a transient KdpB/KdpC/ATP ternary complex.</text>
</comment>
<comment type="subunit">
    <text evidence="11">The system is composed of three essential subunits: KdpA, KdpB and KdpC.</text>
</comment>
<comment type="caution">
    <text evidence="13">The sequence shown here is derived from an EMBL/GenBank/DDBJ whole genome shotgun (WGS) entry which is preliminary data.</text>
</comment>
<keyword evidence="7 11" id="KW-0630">Potassium</keyword>
<dbReference type="GO" id="GO:0005524">
    <property type="term" value="F:ATP binding"/>
    <property type="evidence" value="ECO:0007669"/>
    <property type="project" value="UniProtKB-UniRule"/>
</dbReference>
<evidence type="ECO:0000256" key="4">
    <source>
        <dbReference type="ARBA" id="ARBA00022692"/>
    </source>
</evidence>
<organism evidence="13 14">
    <name type="scientific">Massilia aurea</name>
    <dbReference type="NCBI Taxonomy" id="373040"/>
    <lineage>
        <taxon>Bacteria</taxon>
        <taxon>Pseudomonadati</taxon>
        <taxon>Pseudomonadota</taxon>
        <taxon>Betaproteobacteria</taxon>
        <taxon>Burkholderiales</taxon>
        <taxon>Oxalobacteraceae</taxon>
        <taxon>Telluria group</taxon>
        <taxon>Massilia</taxon>
    </lineage>
</organism>